<name>A0A9W8X3J7_9PLEO</name>
<dbReference type="PANTHER" id="PTHR31996">
    <property type="entry name" value="COILED-COIL DOMAIN-CONTAINING PROTEIN 115"/>
    <property type="match status" value="1"/>
</dbReference>
<dbReference type="PANTHER" id="PTHR31996:SF2">
    <property type="entry name" value="COILED-COIL DOMAIN-CONTAINING PROTEIN 115"/>
    <property type="match status" value="1"/>
</dbReference>
<protein>
    <recommendedName>
        <fullName evidence="1">Vacuolar ATPase assembly protein VMA22</fullName>
    </recommendedName>
</protein>
<evidence type="ECO:0000256" key="3">
    <source>
        <dbReference type="SAM" id="MobiDB-lite"/>
    </source>
</evidence>
<gene>
    <name evidence="4" type="ORF">N0V87_002813</name>
</gene>
<organism evidence="4 5">
    <name type="scientific">Didymella glomerata</name>
    <dbReference type="NCBI Taxonomy" id="749621"/>
    <lineage>
        <taxon>Eukaryota</taxon>
        <taxon>Fungi</taxon>
        <taxon>Dikarya</taxon>
        <taxon>Ascomycota</taxon>
        <taxon>Pezizomycotina</taxon>
        <taxon>Dothideomycetes</taxon>
        <taxon>Pleosporomycetidae</taxon>
        <taxon>Pleosporales</taxon>
        <taxon>Pleosporineae</taxon>
        <taxon>Didymellaceae</taxon>
        <taxon>Didymella</taxon>
    </lineage>
</organism>
<keyword evidence="2" id="KW-0175">Coiled coil</keyword>
<dbReference type="GO" id="GO:0070072">
    <property type="term" value="P:vacuolar proton-transporting V-type ATPase complex assembly"/>
    <property type="evidence" value="ECO:0007669"/>
    <property type="project" value="InterPro"/>
</dbReference>
<dbReference type="GO" id="GO:0051082">
    <property type="term" value="F:unfolded protein binding"/>
    <property type="evidence" value="ECO:0007669"/>
    <property type="project" value="TreeGrafter"/>
</dbReference>
<feature type="region of interest" description="Disordered" evidence="3">
    <location>
        <begin position="112"/>
        <end position="164"/>
    </location>
</feature>
<dbReference type="Proteomes" id="UP001140562">
    <property type="component" value="Unassembled WGS sequence"/>
</dbReference>
<evidence type="ECO:0000256" key="1">
    <source>
        <dbReference type="ARBA" id="ARBA00093634"/>
    </source>
</evidence>
<evidence type="ECO:0000313" key="4">
    <source>
        <dbReference type="EMBL" id="KAJ4340192.1"/>
    </source>
</evidence>
<dbReference type="Pfam" id="PF21730">
    <property type="entry name" value="Vma22_CCDC115"/>
    <property type="match status" value="1"/>
</dbReference>
<sequence length="224" mass="24889">MAEVEAPSPAEAVPSVKADASVDKDALITRLDALLEQYLNTLDEYEKLMQQLAKQLSSGYFSLTQANFHNRSGVHYGQDSYDERVQATRKVAVTEDEERKLGECKFHFSTISTIPTPAPKSSKVIQDDEKEAEDGRNGDAEAEEEEAEDRTTEDEPKEKTDVTRPKVIDPIRMFGILVPPALRSVQNSFIEAVDGPITRLAAVTGELRALEREIGRARKAVRKA</sequence>
<dbReference type="GO" id="GO:1990871">
    <property type="term" value="C:Vma12-Vma22 assembly complex"/>
    <property type="evidence" value="ECO:0007669"/>
    <property type="project" value="TreeGrafter"/>
</dbReference>
<dbReference type="EMBL" id="JAPEUV010000018">
    <property type="protein sequence ID" value="KAJ4340192.1"/>
    <property type="molecule type" value="Genomic_DNA"/>
</dbReference>
<dbReference type="OrthoDB" id="408631at2759"/>
<feature type="compositionally biased region" description="Basic and acidic residues" evidence="3">
    <location>
        <begin position="149"/>
        <end position="164"/>
    </location>
</feature>
<proteinExistence type="predicted"/>
<feature type="coiled-coil region" evidence="2">
    <location>
        <begin position="28"/>
        <end position="55"/>
    </location>
</feature>
<keyword evidence="5" id="KW-1185">Reference proteome</keyword>
<dbReference type="AlphaFoldDB" id="A0A9W8X3J7"/>
<evidence type="ECO:0000256" key="2">
    <source>
        <dbReference type="SAM" id="Coils"/>
    </source>
</evidence>
<comment type="caution">
    <text evidence="4">The sequence shown here is derived from an EMBL/GenBank/DDBJ whole genome shotgun (WGS) entry which is preliminary data.</text>
</comment>
<dbReference type="InterPro" id="IPR040357">
    <property type="entry name" value="Vma22/CCDC115"/>
</dbReference>
<accession>A0A9W8X3J7</accession>
<reference evidence="4" key="1">
    <citation type="submission" date="2022-10" db="EMBL/GenBank/DDBJ databases">
        <title>Tapping the CABI collections for fungal endophytes: first genome assemblies for Collariella, Neodidymelliopsis, Ascochyta clinopodiicola, Didymella pomorum, Didymosphaeria variabile, Neocosmospora piperis and Neocucurbitaria cava.</title>
        <authorList>
            <person name="Hill R."/>
        </authorList>
    </citation>
    <scope>NUCLEOTIDE SEQUENCE</scope>
    <source>
        <strain evidence="4">IMI 360193</strain>
    </source>
</reference>
<evidence type="ECO:0000313" key="5">
    <source>
        <dbReference type="Proteomes" id="UP001140562"/>
    </source>
</evidence>